<dbReference type="Gene3D" id="3.10.180.10">
    <property type="entry name" value="2,3-Dihydroxybiphenyl 1,2-Dioxygenase, domain 1"/>
    <property type="match status" value="1"/>
</dbReference>
<dbReference type="EMBL" id="JAMZEC010000001">
    <property type="protein sequence ID" value="MCP2347786.1"/>
    <property type="molecule type" value="Genomic_DNA"/>
</dbReference>
<accession>A0ABT1K1C4</accession>
<proteinExistence type="predicted"/>
<name>A0ABT1K1C4_9ACTN</name>
<reference evidence="2 3" key="1">
    <citation type="submission" date="2022-06" db="EMBL/GenBank/DDBJ databases">
        <title>Sequencing the genomes of 1000 actinobacteria strains.</title>
        <authorList>
            <person name="Klenk H.-P."/>
        </authorList>
    </citation>
    <scope>NUCLEOTIDE SEQUENCE [LARGE SCALE GENOMIC DNA]</scope>
    <source>
        <strain evidence="2 3">DSM 44170</strain>
    </source>
</reference>
<feature type="domain" description="Glyoxalase-like" evidence="1">
    <location>
        <begin position="8"/>
        <end position="230"/>
    </location>
</feature>
<dbReference type="InterPro" id="IPR029068">
    <property type="entry name" value="Glyas_Bleomycin-R_OHBP_Dase"/>
</dbReference>
<dbReference type="SUPFAM" id="SSF54593">
    <property type="entry name" value="Glyoxalase/Bleomycin resistance protein/Dihydroxybiphenyl dioxygenase"/>
    <property type="match status" value="1"/>
</dbReference>
<comment type="caution">
    <text evidence="2">The sequence shown here is derived from an EMBL/GenBank/DDBJ whole genome shotgun (WGS) entry which is preliminary data.</text>
</comment>
<dbReference type="Proteomes" id="UP001320766">
    <property type="component" value="Unassembled WGS sequence"/>
</dbReference>
<protein>
    <submittedName>
        <fullName evidence="2">Catechol 2,3-dioxygenase-like lactoylglutathione lyase family enzyme</fullName>
    </submittedName>
</protein>
<organism evidence="2 3">
    <name type="scientific">Nonomuraea roseoviolacea subsp. carminata</name>
    <dbReference type="NCBI Taxonomy" id="160689"/>
    <lineage>
        <taxon>Bacteria</taxon>
        <taxon>Bacillati</taxon>
        <taxon>Actinomycetota</taxon>
        <taxon>Actinomycetes</taxon>
        <taxon>Streptosporangiales</taxon>
        <taxon>Streptosporangiaceae</taxon>
        <taxon>Nonomuraea</taxon>
    </lineage>
</organism>
<dbReference type="InterPro" id="IPR025870">
    <property type="entry name" value="Glyoxalase-like_dom"/>
</dbReference>
<evidence type="ECO:0000313" key="2">
    <source>
        <dbReference type="EMBL" id="MCP2347786.1"/>
    </source>
</evidence>
<dbReference type="Pfam" id="PF13468">
    <property type="entry name" value="Glyoxalase_3"/>
    <property type="match status" value="1"/>
</dbReference>
<gene>
    <name evidence="2" type="ORF">HD595_003908</name>
</gene>
<dbReference type="RefSeq" id="WP_253771028.1">
    <property type="nucleotide sequence ID" value="NZ_BAAAVE010000004.1"/>
</dbReference>
<evidence type="ECO:0000259" key="1">
    <source>
        <dbReference type="Pfam" id="PF13468"/>
    </source>
</evidence>
<sequence>MGIDITGLHHVGHIVHDMSQAMDCYRRLGFTVAAPAYPLLPRVAGGVAEPFGVANAHVQFPRNFIELVAVIDDPGRMPGEARPTPLQVPDDRLPGLLAAIGATTANIASFLQRFQGLHIMIADTPDIDGIAARLTAADIDHAGVHAVRRPVETHTGTTMEPVRYLEISAPGLPAGRVPEGRIGFAESAPAPLRGNQPHTVHPNGATGLVECVLCVADEALPALTQRYATYFGQARDGRPHSFDRANVTVVTASTLGDLLPGERPAALPAFVACTVSVRDIAATRQFLHDNDVHVSPTGREEIFVPAKAALGTAIIFRQEE</sequence>
<keyword evidence="3" id="KW-1185">Reference proteome</keyword>
<evidence type="ECO:0000313" key="3">
    <source>
        <dbReference type="Proteomes" id="UP001320766"/>
    </source>
</evidence>